<dbReference type="InterPro" id="IPR036691">
    <property type="entry name" value="Endo/exonu/phosph_ase_sf"/>
</dbReference>
<evidence type="ECO:0000313" key="3">
    <source>
        <dbReference type="EMBL" id="EFX65655.1"/>
    </source>
</evidence>
<gene>
    <name evidence="3" type="ORF">DAPPUDRAFT_117096</name>
</gene>
<dbReference type="InParanoid" id="E9HRI7"/>
<feature type="region of interest" description="Disordered" evidence="1">
    <location>
        <begin position="176"/>
        <end position="195"/>
    </location>
</feature>
<reference evidence="3 4" key="1">
    <citation type="journal article" date="2011" name="Science">
        <title>The ecoresponsive genome of Daphnia pulex.</title>
        <authorList>
            <person name="Colbourne J.K."/>
            <person name="Pfrender M.E."/>
            <person name="Gilbert D."/>
            <person name="Thomas W.K."/>
            <person name="Tucker A."/>
            <person name="Oakley T.H."/>
            <person name="Tokishita S."/>
            <person name="Aerts A."/>
            <person name="Arnold G.J."/>
            <person name="Basu M.K."/>
            <person name="Bauer D.J."/>
            <person name="Caceres C.E."/>
            <person name="Carmel L."/>
            <person name="Casola C."/>
            <person name="Choi J.H."/>
            <person name="Detter J.C."/>
            <person name="Dong Q."/>
            <person name="Dusheyko S."/>
            <person name="Eads B.D."/>
            <person name="Frohlich T."/>
            <person name="Geiler-Samerotte K.A."/>
            <person name="Gerlach D."/>
            <person name="Hatcher P."/>
            <person name="Jogdeo S."/>
            <person name="Krijgsveld J."/>
            <person name="Kriventseva E.V."/>
            <person name="Kultz D."/>
            <person name="Laforsch C."/>
            <person name="Lindquist E."/>
            <person name="Lopez J."/>
            <person name="Manak J.R."/>
            <person name="Muller J."/>
            <person name="Pangilinan J."/>
            <person name="Patwardhan R.P."/>
            <person name="Pitluck S."/>
            <person name="Pritham E.J."/>
            <person name="Rechtsteiner A."/>
            <person name="Rho M."/>
            <person name="Rogozin I.B."/>
            <person name="Sakarya O."/>
            <person name="Salamov A."/>
            <person name="Schaack S."/>
            <person name="Shapiro H."/>
            <person name="Shiga Y."/>
            <person name="Skalitzky C."/>
            <person name="Smith Z."/>
            <person name="Souvorov A."/>
            <person name="Sung W."/>
            <person name="Tang Z."/>
            <person name="Tsuchiya D."/>
            <person name="Tu H."/>
            <person name="Vos H."/>
            <person name="Wang M."/>
            <person name="Wolf Y.I."/>
            <person name="Yamagata H."/>
            <person name="Yamada T."/>
            <person name="Ye Y."/>
            <person name="Shaw J.R."/>
            <person name="Andrews J."/>
            <person name="Crease T.J."/>
            <person name="Tang H."/>
            <person name="Lucas S.M."/>
            <person name="Robertson H.M."/>
            <person name="Bork P."/>
            <person name="Koonin E.V."/>
            <person name="Zdobnov E.M."/>
            <person name="Grigoriev I.V."/>
            <person name="Lynch M."/>
            <person name="Boore J.L."/>
        </authorList>
    </citation>
    <scope>NUCLEOTIDE SEQUENCE [LARGE SCALE GENOMIC DNA]</scope>
</reference>
<dbReference type="GO" id="GO:0003824">
    <property type="term" value="F:catalytic activity"/>
    <property type="evidence" value="ECO:0007669"/>
    <property type="project" value="InterPro"/>
</dbReference>
<dbReference type="HOGENOM" id="CLU_366114_0_0_1"/>
<dbReference type="PANTHER" id="PTHR33273:SF2">
    <property type="entry name" value="ENDONUCLEASE_EXONUCLEASE_PHOSPHATASE DOMAIN-CONTAINING PROTEIN"/>
    <property type="match status" value="1"/>
</dbReference>
<organism evidence="3 4">
    <name type="scientific">Daphnia pulex</name>
    <name type="common">Water flea</name>
    <dbReference type="NCBI Taxonomy" id="6669"/>
    <lineage>
        <taxon>Eukaryota</taxon>
        <taxon>Metazoa</taxon>
        <taxon>Ecdysozoa</taxon>
        <taxon>Arthropoda</taxon>
        <taxon>Crustacea</taxon>
        <taxon>Branchiopoda</taxon>
        <taxon>Diplostraca</taxon>
        <taxon>Cladocera</taxon>
        <taxon>Anomopoda</taxon>
        <taxon>Daphniidae</taxon>
        <taxon>Daphnia</taxon>
    </lineage>
</organism>
<feature type="region of interest" description="Disordered" evidence="1">
    <location>
        <begin position="69"/>
        <end position="98"/>
    </location>
</feature>
<accession>E9HRI7</accession>
<dbReference type="STRING" id="6669.E9HRI7"/>
<dbReference type="Pfam" id="PF14529">
    <property type="entry name" value="Exo_endo_phos_2"/>
    <property type="match status" value="1"/>
</dbReference>
<evidence type="ECO:0000259" key="2">
    <source>
        <dbReference type="Pfam" id="PF14529"/>
    </source>
</evidence>
<dbReference type="Gene3D" id="3.60.10.10">
    <property type="entry name" value="Endonuclease/exonuclease/phosphatase"/>
    <property type="match status" value="1"/>
</dbReference>
<dbReference type="EMBL" id="GL732736">
    <property type="protein sequence ID" value="EFX65655.1"/>
    <property type="molecule type" value="Genomic_DNA"/>
</dbReference>
<protein>
    <recommendedName>
        <fullName evidence="2">Endonuclease/exonuclease/phosphatase domain-containing protein</fullName>
    </recommendedName>
</protein>
<dbReference type="Proteomes" id="UP000000305">
    <property type="component" value="Unassembled WGS sequence"/>
</dbReference>
<dbReference type="PANTHER" id="PTHR33273">
    <property type="entry name" value="DOMAIN-CONTAINING PROTEIN, PUTATIVE-RELATED"/>
    <property type="match status" value="1"/>
</dbReference>
<dbReference type="eggNOG" id="ENOG502TFXH">
    <property type="taxonomic scope" value="Eukaryota"/>
</dbReference>
<dbReference type="PhylomeDB" id="E9HRI7"/>
<evidence type="ECO:0000256" key="1">
    <source>
        <dbReference type="SAM" id="MobiDB-lite"/>
    </source>
</evidence>
<feature type="compositionally biased region" description="Polar residues" evidence="1">
    <location>
        <begin position="69"/>
        <end position="81"/>
    </location>
</feature>
<proteinExistence type="predicted"/>
<dbReference type="AlphaFoldDB" id="E9HRI7"/>
<sequence length="719" mass="79309">MNEGDGGVISTQDVATPAQQVCLYNQCQAPYKGKRDSKFCSKPCFYEHQKTNKQPATLASCLAQGAGSTSGSQELFSTPNARSKRPLSGDISTDGTLSEPNKFRYEDLVSITEDKELSRFDSLRKEAIATKLEAALELVKFQHQRISNLESELLNAKVAFANAAINQFNTMQPSSLASQVLPTPGPPTRPSYAQATRVDPKPVLVASFTKGSAPTDKISLEKMEQLLESNAGGPVPSSVRQKDGTVFVRLNNPADFDRAKNILESKQNVDKRSGVVLIVKAKATLKHLVATPSHDAENVPVHIVRVTYGSGIVRVTRRQILQRPDEGCRNVPYQIGTQLMMESSHSRNPSLVPTPTKNSCKCIQVNLRHSKAAAASLSEVILENELDIILVHEPYACNFKSPTLVDIPPGYVVFHSLDHDHAYGAVILIKFPLAISCRAVSHCLANHVAAVDLHWVDKIYRFISMYVRPSCVDSSAEFRSVFHSLLSPLTVIGVDSNAKSGLWNSAFSKGVELEGILLECGLNVLNRNRSELDFVPSGTSFLDITLGTDDIVSPRWFLPTIPSLSDHPFIYFEISHSLQSNVSRPPKPLLPKLPHISQLDTSQLRLSVSSDLHPLPLSTTDCTKTVIDKTITDLVSVIFTSARKAKKSTVFSRTKLMPWWSTELCALRNKTRQAFKQWSVLKSQVYRQILVLQSCLSKRVVPCQKSIVAAFVLDQSIWP</sequence>
<dbReference type="InterPro" id="IPR005135">
    <property type="entry name" value="Endo/exonuclease/phosphatase"/>
</dbReference>
<feature type="domain" description="Endonuclease/exonuclease/phosphatase" evidence="2">
    <location>
        <begin position="460"/>
        <end position="571"/>
    </location>
</feature>
<name>E9HRI7_DAPPU</name>
<evidence type="ECO:0000313" key="4">
    <source>
        <dbReference type="Proteomes" id="UP000000305"/>
    </source>
</evidence>
<dbReference type="OrthoDB" id="7487068at2759"/>
<dbReference type="KEGG" id="dpx:DAPPUDRAFT_117096"/>
<dbReference type="SUPFAM" id="SSF56219">
    <property type="entry name" value="DNase I-like"/>
    <property type="match status" value="1"/>
</dbReference>
<keyword evidence="4" id="KW-1185">Reference proteome</keyword>